<comment type="subcellular location">
    <subcellularLocation>
        <location evidence="1 4">Bacterial flagellum basal body</location>
    </subcellularLocation>
</comment>
<comment type="caution">
    <text evidence="8">The sequence shown here is derived from an EMBL/GenBank/DDBJ whole genome shotgun (WGS) entry which is preliminary data.</text>
</comment>
<sequence length="356" mass="36863">MALSGAMSTGISGMKAQMNALNVVGNNVANVNTYGYKPGRVTFRESIYSTEAGGSNGNEVSGGTNPRQIGYGCNISTIDLDMSSMNLEPTGLNGDVAIQGDGFFMVGDKTGVTDPESLLLSRYGDFHIDPEGYLVDGRGNVVYGFVTCNMNDDGTQSGTAGANGTDVSTQLVPIRLPLAAAADDAATGVQAGDAIFPGVVNGKNDYGTVTGDCISYANLSIGKDGKITCTNGTTKDPVVLGYVALATVTNPGGLTHMSDSYYQALDGCGQMSIYAPNGALAGRYLNNAQAGSADATLENMLGKSGAALMPGFLEASGTDLATEFANMIIYQRGYQANTRIITVTDSMLEELVNIKR</sequence>
<feature type="domain" description="Flagellar basal-body/hook protein C-terminal" evidence="6">
    <location>
        <begin position="310"/>
        <end position="353"/>
    </location>
</feature>
<evidence type="ECO:0000256" key="2">
    <source>
        <dbReference type="ARBA" id="ARBA00009677"/>
    </source>
</evidence>
<dbReference type="InterPro" id="IPR010930">
    <property type="entry name" value="Flg_bb/hook_C_dom"/>
</dbReference>
<dbReference type="Pfam" id="PF22692">
    <property type="entry name" value="LlgE_F_G_D1"/>
    <property type="match status" value="1"/>
</dbReference>
<dbReference type="Proteomes" id="UP000886741">
    <property type="component" value="Unassembled WGS sequence"/>
</dbReference>
<dbReference type="InterPro" id="IPR020013">
    <property type="entry name" value="Flagellar_FlgE/F/G"/>
</dbReference>
<dbReference type="PANTHER" id="PTHR30435">
    <property type="entry name" value="FLAGELLAR PROTEIN"/>
    <property type="match status" value="1"/>
</dbReference>
<evidence type="ECO:0000313" key="8">
    <source>
        <dbReference type="EMBL" id="HIS64670.1"/>
    </source>
</evidence>
<dbReference type="PANTHER" id="PTHR30435:SF1">
    <property type="entry name" value="FLAGELLAR HOOK PROTEIN FLGE"/>
    <property type="match status" value="1"/>
</dbReference>
<keyword evidence="8" id="KW-0966">Cell projection</keyword>
<dbReference type="GO" id="GO:0071978">
    <property type="term" value="P:bacterial-type flagellum-dependent swarming motility"/>
    <property type="evidence" value="ECO:0007669"/>
    <property type="project" value="TreeGrafter"/>
</dbReference>
<name>A0A9D1F942_9FIRM</name>
<dbReference type="GO" id="GO:0009424">
    <property type="term" value="C:bacterial-type flagellum hook"/>
    <property type="evidence" value="ECO:0007669"/>
    <property type="project" value="TreeGrafter"/>
</dbReference>
<evidence type="ECO:0000256" key="1">
    <source>
        <dbReference type="ARBA" id="ARBA00004117"/>
    </source>
</evidence>
<keyword evidence="8" id="KW-0969">Cilium</keyword>
<dbReference type="PROSITE" id="PS00588">
    <property type="entry name" value="FLAGELLA_BB_ROD"/>
    <property type="match status" value="1"/>
</dbReference>
<reference evidence="8" key="1">
    <citation type="submission" date="2020-10" db="EMBL/GenBank/DDBJ databases">
        <authorList>
            <person name="Gilroy R."/>
        </authorList>
    </citation>
    <scope>NUCLEOTIDE SEQUENCE</scope>
    <source>
        <strain evidence="8">ChiBcec16-1751</strain>
    </source>
</reference>
<dbReference type="Pfam" id="PF06429">
    <property type="entry name" value="Flg_bbr_C"/>
    <property type="match status" value="1"/>
</dbReference>
<dbReference type="InterPro" id="IPR019776">
    <property type="entry name" value="Flagellar_basal_body_rod_CS"/>
</dbReference>
<feature type="domain" description="Flagellar basal body rod protein N-terminal" evidence="5">
    <location>
        <begin position="7"/>
        <end position="37"/>
    </location>
</feature>
<dbReference type="GO" id="GO:0005829">
    <property type="term" value="C:cytosol"/>
    <property type="evidence" value="ECO:0007669"/>
    <property type="project" value="TreeGrafter"/>
</dbReference>
<dbReference type="GO" id="GO:0009425">
    <property type="term" value="C:bacterial-type flagellum basal body"/>
    <property type="evidence" value="ECO:0007669"/>
    <property type="project" value="UniProtKB-SubCell"/>
</dbReference>
<dbReference type="InterPro" id="IPR053967">
    <property type="entry name" value="LlgE_F_G-like_D1"/>
</dbReference>
<gene>
    <name evidence="8" type="ORF">IAA83_04775</name>
</gene>
<evidence type="ECO:0000259" key="6">
    <source>
        <dbReference type="Pfam" id="PF06429"/>
    </source>
</evidence>
<comment type="similarity">
    <text evidence="2 4">Belongs to the flagella basal body rod proteins family.</text>
</comment>
<dbReference type="EMBL" id="DVJJ01000075">
    <property type="protein sequence ID" value="HIS64670.1"/>
    <property type="molecule type" value="Genomic_DNA"/>
</dbReference>
<dbReference type="InterPro" id="IPR037925">
    <property type="entry name" value="FlgE/F/G-like"/>
</dbReference>
<evidence type="ECO:0000259" key="7">
    <source>
        <dbReference type="Pfam" id="PF22692"/>
    </source>
</evidence>
<accession>A0A9D1F942</accession>
<organism evidence="8 9">
    <name type="scientific">Candidatus Avoscillospira avistercoris</name>
    <dbReference type="NCBI Taxonomy" id="2840707"/>
    <lineage>
        <taxon>Bacteria</taxon>
        <taxon>Bacillati</taxon>
        <taxon>Bacillota</taxon>
        <taxon>Clostridia</taxon>
        <taxon>Eubacteriales</taxon>
        <taxon>Oscillospiraceae</taxon>
        <taxon>Oscillospiraceae incertae sedis</taxon>
        <taxon>Candidatus Avoscillospira</taxon>
    </lineage>
</organism>
<proteinExistence type="inferred from homology"/>
<reference evidence="8" key="2">
    <citation type="journal article" date="2021" name="PeerJ">
        <title>Extensive microbial diversity within the chicken gut microbiome revealed by metagenomics and culture.</title>
        <authorList>
            <person name="Gilroy R."/>
            <person name="Ravi A."/>
            <person name="Getino M."/>
            <person name="Pursley I."/>
            <person name="Horton D.L."/>
            <person name="Alikhan N.F."/>
            <person name="Baker D."/>
            <person name="Gharbi K."/>
            <person name="Hall N."/>
            <person name="Watson M."/>
            <person name="Adriaenssens E.M."/>
            <person name="Foster-Nyarko E."/>
            <person name="Jarju S."/>
            <person name="Secka A."/>
            <person name="Antonio M."/>
            <person name="Oren A."/>
            <person name="Chaudhuri R.R."/>
            <person name="La Ragione R."/>
            <person name="Hildebrand F."/>
            <person name="Pallen M.J."/>
        </authorList>
    </citation>
    <scope>NUCLEOTIDE SEQUENCE</scope>
    <source>
        <strain evidence="8">ChiBcec16-1751</strain>
    </source>
</reference>
<evidence type="ECO:0000256" key="4">
    <source>
        <dbReference type="RuleBase" id="RU362116"/>
    </source>
</evidence>
<evidence type="ECO:0000313" key="9">
    <source>
        <dbReference type="Proteomes" id="UP000886741"/>
    </source>
</evidence>
<keyword evidence="8" id="KW-0282">Flagellum</keyword>
<keyword evidence="3 4" id="KW-0975">Bacterial flagellum</keyword>
<comment type="function">
    <text evidence="4">A flexible structure which links the flagellar filament to the drive apparatus in the basal body.</text>
</comment>
<evidence type="ECO:0000256" key="3">
    <source>
        <dbReference type="ARBA" id="ARBA00023143"/>
    </source>
</evidence>
<dbReference type="SUPFAM" id="SSF117143">
    <property type="entry name" value="Flagellar hook protein flgE"/>
    <property type="match status" value="1"/>
</dbReference>
<feature type="domain" description="Flagellar hook protein FlgE/F/G-like D1" evidence="7">
    <location>
        <begin position="97"/>
        <end position="150"/>
    </location>
</feature>
<protein>
    <recommendedName>
        <fullName evidence="4">Flagellar hook protein FlgE</fullName>
    </recommendedName>
</protein>
<dbReference type="Pfam" id="PF00460">
    <property type="entry name" value="Flg_bb_rod"/>
    <property type="match status" value="1"/>
</dbReference>
<evidence type="ECO:0000259" key="5">
    <source>
        <dbReference type="Pfam" id="PF00460"/>
    </source>
</evidence>
<dbReference type="AlphaFoldDB" id="A0A9D1F942"/>
<dbReference type="InterPro" id="IPR001444">
    <property type="entry name" value="Flag_bb_rod_N"/>
</dbReference>
<dbReference type="NCBIfam" id="TIGR03506">
    <property type="entry name" value="FlgEFG_subfam"/>
    <property type="match status" value="1"/>
</dbReference>